<dbReference type="Proteomes" id="UP000307440">
    <property type="component" value="Unassembled WGS sequence"/>
</dbReference>
<feature type="transmembrane region" description="Helical" evidence="1">
    <location>
        <begin position="62"/>
        <end position="80"/>
    </location>
</feature>
<feature type="transmembrane region" description="Helical" evidence="1">
    <location>
        <begin position="142"/>
        <end position="165"/>
    </location>
</feature>
<feature type="transmembrane region" description="Helical" evidence="1">
    <location>
        <begin position="185"/>
        <end position="206"/>
    </location>
</feature>
<feature type="transmembrane region" description="Helical" evidence="1">
    <location>
        <begin position="257"/>
        <end position="276"/>
    </location>
</feature>
<evidence type="ECO:0000313" key="2">
    <source>
        <dbReference type="EMBL" id="TFK18035.1"/>
    </source>
</evidence>
<dbReference type="EMBL" id="ML210439">
    <property type="protein sequence ID" value="TFK18035.1"/>
    <property type="molecule type" value="Genomic_DNA"/>
</dbReference>
<feature type="transmembrane region" description="Helical" evidence="1">
    <location>
        <begin position="22"/>
        <end position="50"/>
    </location>
</feature>
<dbReference type="AlphaFoldDB" id="A0A5C3KEA5"/>
<evidence type="ECO:0000256" key="1">
    <source>
        <dbReference type="SAM" id="Phobius"/>
    </source>
</evidence>
<keyword evidence="1" id="KW-1133">Transmembrane helix</keyword>
<keyword evidence="1" id="KW-0812">Transmembrane</keyword>
<protein>
    <submittedName>
        <fullName evidence="2">Uncharacterized protein</fullName>
    </submittedName>
</protein>
<accession>A0A5C3KEA5</accession>
<gene>
    <name evidence="2" type="ORF">FA15DRAFT_731606</name>
</gene>
<keyword evidence="3" id="KW-1185">Reference proteome</keyword>
<feature type="transmembrane region" description="Helical" evidence="1">
    <location>
        <begin position="227"/>
        <end position="251"/>
    </location>
</feature>
<evidence type="ECO:0000313" key="3">
    <source>
        <dbReference type="Proteomes" id="UP000307440"/>
    </source>
</evidence>
<dbReference type="OrthoDB" id="3354175at2759"/>
<proteinExistence type="predicted"/>
<sequence>MPLQPPPEVASHYTGEQFQFKVYYLLCFWVESLLYGVYFTMFIAALNIMLRKRTLNTMPSKIFLAGSFSLFVLITIHNFLNIYRMLKAYAYETSYAYPVTFLRSMNNWDCFAFPLILALIIWIADILVIYRCWLIWKKNYWVILLPILLLLGNVVAQGANMAWFGNRNRNSIPVDRGYMYWMLRLNFPLAFCQNILTTGLIAYKIWKQHHETRQAGMTVSGGVNLLSVVRIMIESAFLYTSILLVLIILQFSHPSGVILQHALVPLTGIVFLLIAIRAHAARSEKSGFTSAANGSMIPSWVRGDFESKGRSGRHSGTMPTVTTVTEEHRLEDFTDVKFRSEKTTIDGSLNGSKDGKLHVV</sequence>
<keyword evidence="1" id="KW-0472">Membrane</keyword>
<feature type="transmembrane region" description="Helical" evidence="1">
    <location>
        <begin position="111"/>
        <end position="130"/>
    </location>
</feature>
<reference evidence="2 3" key="1">
    <citation type="journal article" date="2019" name="Nat. Ecol. Evol.">
        <title>Megaphylogeny resolves global patterns of mushroom evolution.</title>
        <authorList>
            <person name="Varga T."/>
            <person name="Krizsan K."/>
            <person name="Foldi C."/>
            <person name="Dima B."/>
            <person name="Sanchez-Garcia M."/>
            <person name="Sanchez-Ramirez S."/>
            <person name="Szollosi G.J."/>
            <person name="Szarkandi J.G."/>
            <person name="Papp V."/>
            <person name="Albert L."/>
            <person name="Andreopoulos W."/>
            <person name="Angelini C."/>
            <person name="Antonin V."/>
            <person name="Barry K.W."/>
            <person name="Bougher N.L."/>
            <person name="Buchanan P."/>
            <person name="Buyck B."/>
            <person name="Bense V."/>
            <person name="Catcheside P."/>
            <person name="Chovatia M."/>
            <person name="Cooper J."/>
            <person name="Damon W."/>
            <person name="Desjardin D."/>
            <person name="Finy P."/>
            <person name="Geml J."/>
            <person name="Haridas S."/>
            <person name="Hughes K."/>
            <person name="Justo A."/>
            <person name="Karasinski D."/>
            <person name="Kautmanova I."/>
            <person name="Kiss B."/>
            <person name="Kocsube S."/>
            <person name="Kotiranta H."/>
            <person name="LaButti K.M."/>
            <person name="Lechner B.E."/>
            <person name="Liimatainen K."/>
            <person name="Lipzen A."/>
            <person name="Lukacs Z."/>
            <person name="Mihaltcheva S."/>
            <person name="Morgado L.N."/>
            <person name="Niskanen T."/>
            <person name="Noordeloos M.E."/>
            <person name="Ohm R.A."/>
            <person name="Ortiz-Santana B."/>
            <person name="Ovrebo C."/>
            <person name="Racz N."/>
            <person name="Riley R."/>
            <person name="Savchenko A."/>
            <person name="Shiryaev A."/>
            <person name="Soop K."/>
            <person name="Spirin V."/>
            <person name="Szebenyi C."/>
            <person name="Tomsovsky M."/>
            <person name="Tulloss R.E."/>
            <person name="Uehling J."/>
            <person name="Grigoriev I.V."/>
            <person name="Vagvolgyi C."/>
            <person name="Papp T."/>
            <person name="Martin F.M."/>
            <person name="Miettinen O."/>
            <person name="Hibbett D.S."/>
            <person name="Nagy L.G."/>
        </authorList>
    </citation>
    <scope>NUCLEOTIDE SEQUENCE [LARGE SCALE GENOMIC DNA]</scope>
    <source>
        <strain evidence="2 3">CBS 121175</strain>
    </source>
</reference>
<name>A0A5C3KEA5_COPMA</name>
<organism evidence="2 3">
    <name type="scientific">Coprinopsis marcescibilis</name>
    <name type="common">Agaric fungus</name>
    <name type="synonym">Psathyrella marcescibilis</name>
    <dbReference type="NCBI Taxonomy" id="230819"/>
    <lineage>
        <taxon>Eukaryota</taxon>
        <taxon>Fungi</taxon>
        <taxon>Dikarya</taxon>
        <taxon>Basidiomycota</taxon>
        <taxon>Agaricomycotina</taxon>
        <taxon>Agaricomycetes</taxon>
        <taxon>Agaricomycetidae</taxon>
        <taxon>Agaricales</taxon>
        <taxon>Agaricineae</taxon>
        <taxon>Psathyrellaceae</taxon>
        <taxon>Coprinopsis</taxon>
    </lineage>
</organism>